<dbReference type="InterPro" id="IPR043202">
    <property type="entry name" value="Band-7_stomatin-like"/>
</dbReference>
<dbReference type="Proteomes" id="UP000242699">
    <property type="component" value="Unassembled WGS sequence"/>
</dbReference>
<dbReference type="AlphaFoldDB" id="A0A2T2X1K7"/>
<dbReference type="PANTHER" id="PTHR10264">
    <property type="entry name" value="BAND 7 PROTEIN-RELATED"/>
    <property type="match status" value="1"/>
</dbReference>
<protein>
    <recommendedName>
        <fullName evidence="2">Band 7 domain-containing protein</fullName>
    </recommendedName>
</protein>
<dbReference type="InterPro" id="IPR036013">
    <property type="entry name" value="Band_7/SPFH_dom_sf"/>
</dbReference>
<dbReference type="FunFam" id="3.30.479.30:FF:000004">
    <property type="entry name" value="Putative membrane protease family, stomatin"/>
    <property type="match status" value="1"/>
</dbReference>
<evidence type="ECO:0000256" key="1">
    <source>
        <dbReference type="ARBA" id="ARBA00008164"/>
    </source>
</evidence>
<dbReference type="InterPro" id="IPR001107">
    <property type="entry name" value="Band_7"/>
</dbReference>
<comment type="similarity">
    <text evidence="1">Belongs to the band 7/mec-2 family.</text>
</comment>
<dbReference type="PANTHER" id="PTHR10264:SF19">
    <property type="entry name" value="AT06885P-RELATED"/>
    <property type="match status" value="1"/>
</dbReference>
<feature type="domain" description="Band 7" evidence="2">
    <location>
        <begin position="12"/>
        <end position="169"/>
    </location>
</feature>
<dbReference type="PRINTS" id="PR00721">
    <property type="entry name" value="STOMATIN"/>
</dbReference>
<evidence type="ECO:0000313" key="3">
    <source>
        <dbReference type="EMBL" id="PSR28369.1"/>
    </source>
</evidence>
<name>A0A2T2X1K7_9FIRM</name>
<dbReference type="Gene3D" id="6.10.250.2090">
    <property type="match status" value="1"/>
</dbReference>
<dbReference type="GO" id="GO:0005886">
    <property type="term" value="C:plasma membrane"/>
    <property type="evidence" value="ECO:0007669"/>
    <property type="project" value="InterPro"/>
</dbReference>
<gene>
    <name evidence="3" type="ORF">C7B43_10295</name>
</gene>
<dbReference type="EMBL" id="PXYT01000020">
    <property type="protein sequence ID" value="PSR28369.1"/>
    <property type="molecule type" value="Genomic_DNA"/>
</dbReference>
<dbReference type="GO" id="GO:0098552">
    <property type="term" value="C:side of membrane"/>
    <property type="evidence" value="ECO:0007669"/>
    <property type="project" value="UniProtKB-ARBA"/>
</dbReference>
<dbReference type="Gene3D" id="3.30.479.30">
    <property type="entry name" value="Band 7 domain"/>
    <property type="match status" value="1"/>
</dbReference>
<accession>A0A2T2X1K7</accession>
<organism evidence="3 4">
    <name type="scientific">Sulfobacillus benefaciens</name>
    <dbReference type="NCBI Taxonomy" id="453960"/>
    <lineage>
        <taxon>Bacteria</taxon>
        <taxon>Bacillati</taxon>
        <taxon>Bacillota</taxon>
        <taxon>Clostridia</taxon>
        <taxon>Eubacteriales</taxon>
        <taxon>Clostridiales Family XVII. Incertae Sedis</taxon>
        <taxon>Sulfobacillus</taxon>
    </lineage>
</organism>
<dbReference type="Pfam" id="PF01145">
    <property type="entry name" value="Band_7"/>
    <property type="match status" value="1"/>
</dbReference>
<reference evidence="3 4" key="1">
    <citation type="journal article" date="2014" name="BMC Genomics">
        <title>Comparison of environmental and isolate Sulfobacillus genomes reveals diverse carbon, sulfur, nitrogen, and hydrogen metabolisms.</title>
        <authorList>
            <person name="Justice N.B."/>
            <person name="Norman A."/>
            <person name="Brown C.T."/>
            <person name="Singh A."/>
            <person name="Thomas B.C."/>
            <person name="Banfield J.F."/>
        </authorList>
    </citation>
    <scope>NUCLEOTIDE SEQUENCE [LARGE SCALE GENOMIC DNA]</scope>
    <source>
        <strain evidence="3">AMDSBA1</strain>
    </source>
</reference>
<dbReference type="SMART" id="SM00244">
    <property type="entry name" value="PHB"/>
    <property type="match status" value="1"/>
</dbReference>
<evidence type="ECO:0000259" key="2">
    <source>
        <dbReference type="SMART" id="SM00244"/>
    </source>
</evidence>
<dbReference type="InterPro" id="IPR001972">
    <property type="entry name" value="Stomatin_HflK_fam"/>
</dbReference>
<sequence length="267" mass="30190">MGIAIVVLYALVSLKVVKQWDEMLVFTFGQYSGTRIPGIHLVWAGVQRAVIVDRRITTTEFRTEGTLSKDKVPVTLLAVLFWRVIDVKRAMIDVKNYQGTIDLAAQTTLRDIVSRSDLEQLLSDQRRLDDEILAQLRERATSWGIEVQNVEIRDLEIPPSLQDILSRKAQAQAEKAARRIYGEAEVVAAEEFVKAAKLYETSTVAFRLRGLNVLLEAVKSDKNTLLFLPTELMDMMRSGDMESTEKASRWVEKLVNADGPHPVMTMK</sequence>
<comment type="caution">
    <text evidence="3">The sequence shown here is derived from an EMBL/GenBank/DDBJ whole genome shotgun (WGS) entry which is preliminary data.</text>
</comment>
<proteinExistence type="inferred from homology"/>
<dbReference type="SUPFAM" id="SSF117892">
    <property type="entry name" value="Band 7/SPFH domain"/>
    <property type="match status" value="1"/>
</dbReference>
<evidence type="ECO:0000313" key="4">
    <source>
        <dbReference type="Proteomes" id="UP000242699"/>
    </source>
</evidence>